<keyword evidence="11 15" id="KW-0342">GTP-binding</keyword>
<dbReference type="AlphaFoldDB" id="A0A3S3RE30"/>
<feature type="transmembrane region" description="Helical" evidence="17">
    <location>
        <begin position="353"/>
        <end position="383"/>
    </location>
</feature>
<evidence type="ECO:0000256" key="15">
    <source>
        <dbReference type="PIRSR" id="PIRSR603373-1"/>
    </source>
</evidence>
<keyword evidence="3" id="KW-1003">Cell membrane</keyword>
<keyword evidence="6 17" id="KW-0812">Transmembrane</keyword>
<feature type="transmembrane region" description="Helical" evidence="17">
    <location>
        <begin position="605"/>
        <end position="626"/>
    </location>
</feature>
<feature type="transmembrane region" description="Helical" evidence="17">
    <location>
        <begin position="557"/>
        <end position="577"/>
    </location>
</feature>
<feature type="binding site" evidence="15">
    <location>
        <begin position="68"/>
        <end position="71"/>
    </location>
    <ligand>
        <name>GTP</name>
        <dbReference type="ChEBI" id="CHEBI:37565"/>
        <label>1</label>
    </ligand>
</feature>
<organism evidence="19 20">
    <name type="scientific">Methanosuratincola subterraneus</name>
    <dbReference type="NCBI Taxonomy" id="2593994"/>
    <lineage>
        <taxon>Archaea</taxon>
        <taxon>Thermoproteota</taxon>
        <taxon>Methanosuratincolia</taxon>
        <taxon>Candidatus Methanomethylicales</taxon>
        <taxon>Candidatus Methanomethylicaceae</taxon>
        <taxon>Candidatus Methanosuratincola (ex Vanwonterghem et al. 2016)</taxon>
    </lineage>
</organism>
<evidence type="ECO:0000256" key="7">
    <source>
        <dbReference type="ARBA" id="ARBA00022741"/>
    </source>
</evidence>
<feature type="transmembrane region" description="Helical" evidence="17">
    <location>
        <begin position="437"/>
        <end position="456"/>
    </location>
</feature>
<evidence type="ECO:0000256" key="16">
    <source>
        <dbReference type="PIRSR" id="PIRSR603373-2"/>
    </source>
</evidence>
<dbReference type="PANTHER" id="PTHR43185:SF1">
    <property type="entry name" value="FE(2+) TRANSPORTER FEOB"/>
    <property type="match status" value="1"/>
</dbReference>
<evidence type="ECO:0000256" key="13">
    <source>
        <dbReference type="ARBA" id="ARBA00031200"/>
    </source>
</evidence>
<dbReference type="GO" id="GO:0005886">
    <property type="term" value="C:plasma membrane"/>
    <property type="evidence" value="ECO:0007669"/>
    <property type="project" value="UniProtKB-SubCell"/>
</dbReference>
<comment type="subcellular location">
    <subcellularLocation>
        <location evidence="1">Cell inner membrane</location>
        <topology evidence="1">Multi-pass membrane protein</topology>
    </subcellularLocation>
</comment>
<feature type="transmembrane region" description="Helical" evidence="17">
    <location>
        <begin position="523"/>
        <end position="545"/>
    </location>
</feature>
<accession>A0A3S3RE30</accession>
<dbReference type="Pfam" id="PF07664">
    <property type="entry name" value="FeoB_C"/>
    <property type="match status" value="1"/>
</dbReference>
<protein>
    <recommendedName>
        <fullName evidence="13 14">Ferrous iron transport protein B</fullName>
    </recommendedName>
</protein>
<feature type="binding site" evidence="16">
    <location>
        <position position="36"/>
    </location>
    <ligand>
        <name>Mg(2+)</name>
        <dbReference type="ChEBI" id="CHEBI:18420"/>
        <label>2</label>
    </ligand>
</feature>
<dbReference type="InterPro" id="IPR006073">
    <property type="entry name" value="GTP-bd"/>
</dbReference>
<evidence type="ECO:0000259" key="18">
    <source>
        <dbReference type="PROSITE" id="PS51711"/>
    </source>
</evidence>
<reference evidence="19 20" key="1">
    <citation type="submission" date="2018-12" db="EMBL/GenBank/DDBJ databases">
        <title>The complete genome of the methanogenic archaea of the candidate phylum Verstraetearchaeota, obtained from the metagenome of underground thermal water.</title>
        <authorList>
            <person name="Kadnikov V.V."/>
            <person name="Mardanov A.V."/>
            <person name="Beletsky A.V."/>
            <person name="Karnachuk O.V."/>
            <person name="Ravin N.V."/>
        </authorList>
    </citation>
    <scope>NUCLEOTIDE SEQUENCE [LARGE SCALE GENOMIC DNA]</scope>
    <source>
        <strain evidence="19">Ch88</strain>
    </source>
</reference>
<dbReference type="Gene3D" id="1.10.287.1770">
    <property type="match status" value="1"/>
</dbReference>
<evidence type="ECO:0000256" key="1">
    <source>
        <dbReference type="ARBA" id="ARBA00004429"/>
    </source>
</evidence>
<name>A0A3S3RE30_METS7</name>
<keyword evidence="9" id="KW-0408">Iron</keyword>
<evidence type="ECO:0000256" key="17">
    <source>
        <dbReference type="SAM" id="Phobius"/>
    </source>
</evidence>
<dbReference type="GO" id="GO:0046872">
    <property type="term" value="F:metal ion binding"/>
    <property type="evidence" value="ECO:0007669"/>
    <property type="project" value="UniProtKB-KW"/>
</dbReference>
<dbReference type="Pfam" id="PF07670">
    <property type="entry name" value="Gate"/>
    <property type="match status" value="2"/>
</dbReference>
<dbReference type="FunFam" id="3.40.50.300:FF:000426">
    <property type="entry name" value="Ferrous iron transport protein B"/>
    <property type="match status" value="1"/>
</dbReference>
<feature type="domain" description="FeoB-type G" evidence="18">
    <location>
        <begin position="15"/>
        <end position="177"/>
    </location>
</feature>
<dbReference type="CDD" id="cd01879">
    <property type="entry name" value="FeoB"/>
    <property type="match status" value="1"/>
</dbReference>
<dbReference type="Pfam" id="PF17910">
    <property type="entry name" value="FeoB_Cyto"/>
    <property type="match status" value="1"/>
</dbReference>
<keyword evidence="8 17" id="KW-1133">Transmembrane helix</keyword>
<gene>
    <name evidence="19" type="ORF">Metus_0999</name>
</gene>
<dbReference type="SUPFAM" id="SSF52540">
    <property type="entry name" value="P-loop containing nucleoside triphosphate hydrolases"/>
    <property type="match status" value="1"/>
</dbReference>
<feature type="transmembrane region" description="Helical" evidence="17">
    <location>
        <begin position="462"/>
        <end position="487"/>
    </location>
</feature>
<keyword evidence="10" id="KW-0406">Ion transport</keyword>
<evidence type="ECO:0000256" key="11">
    <source>
        <dbReference type="ARBA" id="ARBA00023134"/>
    </source>
</evidence>
<dbReference type="InterPro" id="IPR030389">
    <property type="entry name" value="G_FEOB_dom"/>
</dbReference>
<comment type="caution">
    <text evidence="19">The sequence shown here is derived from an EMBL/GenBank/DDBJ whole genome shotgun (WGS) entry which is preliminary data.</text>
</comment>
<dbReference type="GO" id="GO:0015093">
    <property type="term" value="F:ferrous iron transmembrane transporter activity"/>
    <property type="evidence" value="ECO:0007669"/>
    <property type="project" value="UniProtKB-UniRule"/>
</dbReference>
<dbReference type="PROSITE" id="PS51711">
    <property type="entry name" value="G_FEOB"/>
    <property type="match status" value="1"/>
</dbReference>
<dbReference type="InterPro" id="IPR027417">
    <property type="entry name" value="P-loop_NTPase"/>
</dbReference>
<dbReference type="InterPro" id="IPR011640">
    <property type="entry name" value="Fe2_transport_prot_B_C"/>
</dbReference>
<sequence length="659" mass="71958">MGGFSVGTENNGEQKIEIALVGNPNVGKSTLFNQLTGLNQSVGNYPGKTVEIARGTLVFKGFRIMVVDLPGIYSLSAFSDEEVVARDYILSGSPDLIVNIIDAMALERNLYLTLQLMEMGVRLVLALNFVEDAKRKGIEIDVNSLSMELGIPVIAINAMSGSGISELMAAAISHAETAPPKRPRYGKEVEMHISEISRAIRTTDFGIPVNLSAEWIAIKLLEGDPIILERFPKLSHLDNKIRTIKNQLEMVHGEEPSVVIASERYSAIHRIVRSSSVMHASPITTRSEKVEALLTHRYFGYLILLLVLGGMFFSIFAVGGKISEIFDGGFNLLIDQIGRALLSQGIAPAVMDLLVNGILFGVAAALSIVVSYIFLFYLALSILEDTGYLPRAAFLLDSIMHKLGLHGKAFIPMLLGYGCSVPACISCKIMETWKERMILAALVVMIPCSARSVIILGVTAKYLGFAAAMGIYLLDILVVVGIGRLLFRAMPGESVGLIMEMPRIRLFKPRLVLKKTWLNTKDFVYIGLPLIVAGSFLIEALRITGFLDQVVLALSPFTYGILGMPVAVGISIIFGMLRKEMALVMLATYANTLDFSSIMSPAQMVVFTIFMVLYMPCVATIAALIREYKVKWTFFIAALNLAVATIVALAARILLSLIF</sequence>
<keyword evidence="4" id="KW-0410">Iron transport</keyword>
<evidence type="ECO:0000256" key="12">
    <source>
        <dbReference type="ARBA" id="ARBA00023136"/>
    </source>
</evidence>
<dbReference type="NCBIfam" id="TIGR00437">
    <property type="entry name" value="feoB"/>
    <property type="match status" value="1"/>
</dbReference>
<proteinExistence type="predicted"/>
<dbReference type="InterPro" id="IPR050860">
    <property type="entry name" value="FeoB_GTPase"/>
</dbReference>
<evidence type="ECO:0000256" key="2">
    <source>
        <dbReference type="ARBA" id="ARBA00022448"/>
    </source>
</evidence>
<evidence type="ECO:0000256" key="6">
    <source>
        <dbReference type="ARBA" id="ARBA00022692"/>
    </source>
</evidence>
<evidence type="ECO:0000256" key="5">
    <source>
        <dbReference type="ARBA" id="ARBA00022519"/>
    </source>
</evidence>
<keyword evidence="16" id="KW-0479">Metal-binding</keyword>
<feature type="transmembrane region" description="Helical" evidence="17">
    <location>
        <begin position="298"/>
        <end position="318"/>
    </location>
</feature>
<dbReference type="InterPro" id="IPR011642">
    <property type="entry name" value="Gate_dom"/>
</dbReference>
<feature type="binding site" evidence="15">
    <location>
        <begin position="22"/>
        <end position="29"/>
    </location>
    <ligand>
        <name>GTP</name>
        <dbReference type="ChEBI" id="CHEBI:37565"/>
        <label>1</label>
    </ligand>
</feature>
<keyword evidence="7 15" id="KW-0547">Nucleotide-binding</keyword>
<dbReference type="Pfam" id="PF02421">
    <property type="entry name" value="FeoB_N"/>
    <property type="match status" value="1"/>
</dbReference>
<dbReference type="Proteomes" id="UP000288215">
    <property type="component" value="Unassembled WGS sequence"/>
</dbReference>
<feature type="binding site" evidence="16">
    <location>
        <position position="37"/>
    </location>
    <ligand>
        <name>Mg(2+)</name>
        <dbReference type="ChEBI" id="CHEBI:18420"/>
        <label>2</label>
    </ligand>
</feature>
<dbReference type="Gene3D" id="3.40.50.300">
    <property type="entry name" value="P-loop containing nucleotide triphosphate hydrolases"/>
    <property type="match status" value="1"/>
</dbReference>
<dbReference type="PANTHER" id="PTHR43185">
    <property type="entry name" value="FERROUS IRON TRANSPORT PROTEIN B"/>
    <property type="match status" value="1"/>
</dbReference>
<feature type="transmembrane region" description="Helical" evidence="17">
    <location>
        <begin position="632"/>
        <end position="655"/>
    </location>
</feature>
<evidence type="ECO:0000256" key="3">
    <source>
        <dbReference type="ARBA" id="ARBA00022475"/>
    </source>
</evidence>
<feature type="binding site" evidence="15">
    <location>
        <begin position="47"/>
        <end position="51"/>
    </location>
    <ligand>
        <name>GTP</name>
        <dbReference type="ChEBI" id="CHEBI:37565"/>
        <label>1</label>
    </ligand>
</feature>
<evidence type="ECO:0000256" key="9">
    <source>
        <dbReference type="ARBA" id="ARBA00023004"/>
    </source>
</evidence>
<dbReference type="InterPro" id="IPR003373">
    <property type="entry name" value="Fe2_transport_prot-B"/>
</dbReference>
<keyword evidence="12 17" id="KW-0472">Membrane</keyword>
<feature type="binding site" evidence="16">
    <location>
        <position position="33"/>
    </location>
    <ligand>
        <name>Mg(2+)</name>
        <dbReference type="ChEBI" id="CHEBI:18420"/>
        <label>2</label>
    </ligand>
</feature>
<evidence type="ECO:0000313" key="20">
    <source>
        <dbReference type="Proteomes" id="UP000288215"/>
    </source>
</evidence>
<dbReference type="PRINTS" id="PR00326">
    <property type="entry name" value="GTP1OBG"/>
</dbReference>
<evidence type="ECO:0000256" key="10">
    <source>
        <dbReference type="ARBA" id="ARBA00023065"/>
    </source>
</evidence>
<evidence type="ECO:0000313" key="19">
    <source>
        <dbReference type="EMBL" id="RWX73025.1"/>
    </source>
</evidence>
<evidence type="ECO:0000256" key="14">
    <source>
        <dbReference type="NCBIfam" id="TIGR00437"/>
    </source>
</evidence>
<keyword evidence="2" id="KW-0813">Transport</keyword>
<evidence type="ECO:0000256" key="8">
    <source>
        <dbReference type="ARBA" id="ARBA00022989"/>
    </source>
</evidence>
<keyword evidence="5" id="KW-0997">Cell inner membrane</keyword>
<dbReference type="InterPro" id="IPR041069">
    <property type="entry name" value="FeoB_Cyto"/>
</dbReference>
<keyword evidence="16" id="KW-0460">Magnesium</keyword>
<evidence type="ECO:0000256" key="4">
    <source>
        <dbReference type="ARBA" id="ARBA00022496"/>
    </source>
</evidence>
<dbReference type="GO" id="GO:0005525">
    <property type="term" value="F:GTP binding"/>
    <property type="evidence" value="ECO:0007669"/>
    <property type="project" value="UniProtKB-KW"/>
</dbReference>
<feature type="transmembrane region" description="Helical" evidence="17">
    <location>
        <begin position="403"/>
        <end position="425"/>
    </location>
</feature>
<dbReference type="EMBL" id="RXGA01000003">
    <property type="protein sequence ID" value="RWX73025.1"/>
    <property type="molecule type" value="Genomic_DNA"/>
</dbReference>